<dbReference type="InterPro" id="IPR036390">
    <property type="entry name" value="WH_DNA-bd_sf"/>
</dbReference>
<dbReference type="InterPro" id="IPR011663">
    <property type="entry name" value="UTRA"/>
</dbReference>
<dbReference type="GO" id="GO:0003700">
    <property type="term" value="F:DNA-binding transcription factor activity"/>
    <property type="evidence" value="ECO:0007669"/>
    <property type="project" value="InterPro"/>
</dbReference>
<evidence type="ECO:0000256" key="1">
    <source>
        <dbReference type="ARBA" id="ARBA00023015"/>
    </source>
</evidence>
<dbReference type="InterPro" id="IPR050679">
    <property type="entry name" value="Bact_HTH_transcr_reg"/>
</dbReference>
<protein>
    <submittedName>
        <fullName evidence="5">GntR family transcriptional regulator</fullName>
    </submittedName>
</protein>
<evidence type="ECO:0000259" key="4">
    <source>
        <dbReference type="PROSITE" id="PS50949"/>
    </source>
</evidence>
<dbReference type="SUPFAM" id="SSF64288">
    <property type="entry name" value="Chorismate lyase-like"/>
    <property type="match status" value="1"/>
</dbReference>
<name>A0A2M9C0E3_9MICO</name>
<dbReference type="GO" id="GO:0003677">
    <property type="term" value="F:DNA binding"/>
    <property type="evidence" value="ECO:0007669"/>
    <property type="project" value="UniProtKB-KW"/>
</dbReference>
<sequence length="237" mass="26008">MVKRDTVVLSAVTKLRELIEHDHSIGEQLPNEVQLAERLDVSRGSVREALGILSSQGIVHRKWGIGTFVSSPATLNMSVIQSYRERVQTTGRVVELSSASCEPTKAPDVAATALGIEAGSEVWKVRRLFIVDRTPSALHTEYLPMVLRGRPIDPHPMLSIDVDLFELLNRHEHNVVAHTVTDVESVLVPGEEAEVLGLSPGSPVLHAEQVTSAHDGEPLAFGISLQRTDVVRMRITR</sequence>
<dbReference type="GO" id="GO:0045892">
    <property type="term" value="P:negative regulation of DNA-templated transcription"/>
    <property type="evidence" value="ECO:0007669"/>
    <property type="project" value="TreeGrafter"/>
</dbReference>
<dbReference type="Pfam" id="PF00392">
    <property type="entry name" value="GntR"/>
    <property type="match status" value="1"/>
</dbReference>
<dbReference type="Gene3D" id="1.10.10.10">
    <property type="entry name" value="Winged helix-like DNA-binding domain superfamily/Winged helix DNA-binding domain"/>
    <property type="match status" value="1"/>
</dbReference>
<feature type="domain" description="HTH gntR-type" evidence="4">
    <location>
        <begin position="5"/>
        <end position="72"/>
    </location>
</feature>
<comment type="caution">
    <text evidence="5">The sequence shown here is derived from an EMBL/GenBank/DDBJ whole genome shotgun (WGS) entry which is preliminary data.</text>
</comment>
<dbReference type="InterPro" id="IPR028978">
    <property type="entry name" value="Chorismate_lyase_/UTRA_dom_sf"/>
</dbReference>
<dbReference type="EMBL" id="PGFB01000002">
    <property type="protein sequence ID" value="PJJ63813.1"/>
    <property type="molecule type" value="Genomic_DNA"/>
</dbReference>
<accession>A0A2M9C0E3</accession>
<gene>
    <name evidence="5" type="ORF">CLV54_1489</name>
</gene>
<dbReference type="PROSITE" id="PS50949">
    <property type="entry name" value="HTH_GNTR"/>
    <property type="match status" value="1"/>
</dbReference>
<dbReference type="PRINTS" id="PR00035">
    <property type="entry name" value="HTHGNTR"/>
</dbReference>
<keyword evidence="3" id="KW-0804">Transcription</keyword>
<keyword evidence="1" id="KW-0805">Transcription regulation</keyword>
<reference evidence="5 6" key="1">
    <citation type="submission" date="2017-11" db="EMBL/GenBank/DDBJ databases">
        <title>Genomic Encyclopedia of Archaeal and Bacterial Type Strains, Phase II (KMG-II): From Individual Species to Whole Genera.</title>
        <authorList>
            <person name="Goeker M."/>
        </authorList>
    </citation>
    <scope>NUCLEOTIDE SEQUENCE [LARGE SCALE GENOMIC DNA]</scope>
    <source>
        <strain evidence="5 6">DSM 25625</strain>
    </source>
</reference>
<dbReference type="Pfam" id="PF07702">
    <property type="entry name" value="UTRA"/>
    <property type="match status" value="1"/>
</dbReference>
<dbReference type="SMART" id="SM00866">
    <property type="entry name" value="UTRA"/>
    <property type="match status" value="1"/>
</dbReference>
<dbReference type="SUPFAM" id="SSF46785">
    <property type="entry name" value="Winged helix' DNA-binding domain"/>
    <property type="match status" value="1"/>
</dbReference>
<evidence type="ECO:0000313" key="6">
    <source>
        <dbReference type="Proteomes" id="UP000230161"/>
    </source>
</evidence>
<dbReference type="Gene3D" id="3.40.1410.10">
    <property type="entry name" value="Chorismate lyase-like"/>
    <property type="match status" value="1"/>
</dbReference>
<dbReference type="SMART" id="SM00345">
    <property type="entry name" value="HTH_GNTR"/>
    <property type="match status" value="1"/>
</dbReference>
<keyword evidence="6" id="KW-1185">Reference proteome</keyword>
<dbReference type="InterPro" id="IPR000524">
    <property type="entry name" value="Tscrpt_reg_HTH_GntR"/>
</dbReference>
<dbReference type="InterPro" id="IPR036388">
    <property type="entry name" value="WH-like_DNA-bd_sf"/>
</dbReference>
<dbReference type="RefSeq" id="WP_170061962.1">
    <property type="nucleotide sequence ID" value="NZ_PGFB01000002.1"/>
</dbReference>
<dbReference type="PANTHER" id="PTHR44846:SF1">
    <property type="entry name" value="MANNOSYL-D-GLYCERATE TRANSPORT_METABOLISM SYSTEM REPRESSOR MNGR-RELATED"/>
    <property type="match status" value="1"/>
</dbReference>
<dbReference type="CDD" id="cd07377">
    <property type="entry name" value="WHTH_GntR"/>
    <property type="match status" value="1"/>
</dbReference>
<evidence type="ECO:0000256" key="3">
    <source>
        <dbReference type="ARBA" id="ARBA00023163"/>
    </source>
</evidence>
<dbReference type="PANTHER" id="PTHR44846">
    <property type="entry name" value="MANNOSYL-D-GLYCERATE TRANSPORT/METABOLISM SYSTEM REPRESSOR MNGR-RELATED"/>
    <property type="match status" value="1"/>
</dbReference>
<keyword evidence="2" id="KW-0238">DNA-binding</keyword>
<dbReference type="AlphaFoldDB" id="A0A2M9C0E3"/>
<evidence type="ECO:0000256" key="2">
    <source>
        <dbReference type="ARBA" id="ARBA00023125"/>
    </source>
</evidence>
<evidence type="ECO:0000313" key="5">
    <source>
        <dbReference type="EMBL" id="PJJ63813.1"/>
    </source>
</evidence>
<proteinExistence type="predicted"/>
<dbReference type="Proteomes" id="UP000230161">
    <property type="component" value="Unassembled WGS sequence"/>
</dbReference>
<organism evidence="5 6">
    <name type="scientific">Compostimonas suwonensis</name>
    <dbReference type="NCBI Taxonomy" id="1048394"/>
    <lineage>
        <taxon>Bacteria</taxon>
        <taxon>Bacillati</taxon>
        <taxon>Actinomycetota</taxon>
        <taxon>Actinomycetes</taxon>
        <taxon>Micrococcales</taxon>
        <taxon>Microbacteriaceae</taxon>
        <taxon>Compostimonas</taxon>
    </lineage>
</organism>